<proteinExistence type="predicted"/>
<dbReference type="InterPro" id="IPR029063">
    <property type="entry name" value="SAM-dependent_MTases_sf"/>
</dbReference>
<dbReference type="OrthoDB" id="9811589at2"/>
<dbReference type="AlphaFoldDB" id="A0A521DAF8"/>
<organism evidence="3 4">
    <name type="scientific">Fodinibius sediminis</name>
    <dbReference type="NCBI Taxonomy" id="1214077"/>
    <lineage>
        <taxon>Bacteria</taxon>
        <taxon>Pseudomonadati</taxon>
        <taxon>Balneolota</taxon>
        <taxon>Balneolia</taxon>
        <taxon>Balneolales</taxon>
        <taxon>Balneolaceae</taxon>
        <taxon>Fodinibius</taxon>
    </lineage>
</organism>
<dbReference type="Gene3D" id="2.20.25.110">
    <property type="entry name" value="S-adenosyl-L-methionine-dependent methyltransferases"/>
    <property type="match status" value="1"/>
</dbReference>
<dbReference type="GO" id="GO:0008168">
    <property type="term" value="F:methyltransferase activity"/>
    <property type="evidence" value="ECO:0007669"/>
    <property type="project" value="UniProtKB-KW"/>
</dbReference>
<dbReference type="Gene3D" id="3.40.50.150">
    <property type="entry name" value="Vaccinia Virus protein VP39"/>
    <property type="match status" value="1"/>
</dbReference>
<protein>
    <submittedName>
        <fullName evidence="3">Methyltransferase domain-containing protein</fullName>
    </submittedName>
</protein>
<name>A0A521DAF8_9BACT</name>
<dbReference type="Proteomes" id="UP000317593">
    <property type="component" value="Unassembled WGS sequence"/>
</dbReference>
<accession>A0A521DAF8</accession>
<dbReference type="SUPFAM" id="SSF53335">
    <property type="entry name" value="S-adenosyl-L-methionine-dependent methyltransferases"/>
    <property type="match status" value="1"/>
</dbReference>
<sequence>MNSMATEKPAYTTLAAIYDAVMEEVNYDFWADYIDALMLSHHPHPKTVMELACGTGSLALSLDELECYDIWGTDKSPQMIARAREKNRQRMCGVDFSVMDFLDITMSRTFDVVFCVFDSINYLHTPEEIIRFLNQCQKLLTPQSLLIFDFTTPVNSMEAINYLHNEEGITENNFRFYRSSTYNRDEQVHTNKFKIQKLATDQETVLDECIETHRQKIYTLQQMLAIINQTAYNIRAKYSDFEFEEADDESLRITMVLQCPNTQ</sequence>
<dbReference type="Pfam" id="PF13649">
    <property type="entry name" value="Methyltransf_25"/>
    <property type="match status" value="1"/>
</dbReference>
<dbReference type="InterPro" id="IPR041698">
    <property type="entry name" value="Methyltransf_25"/>
</dbReference>
<dbReference type="EMBL" id="FXTH01000009">
    <property type="protein sequence ID" value="SMO68615.1"/>
    <property type="molecule type" value="Genomic_DNA"/>
</dbReference>
<evidence type="ECO:0000259" key="2">
    <source>
        <dbReference type="Pfam" id="PF13649"/>
    </source>
</evidence>
<reference evidence="3 4" key="1">
    <citation type="submission" date="2017-05" db="EMBL/GenBank/DDBJ databases">
        <authorList>
            <person name="Varghese N."/>
            <person name="Submissions S."/>
        </authorList>
    </citation>
    <scope>NUCLEOTIDE SEQUENCE [LARGE SCALE GENOMIC DNA]</scope>
    <source>
        <strain evidence="3 4">DSM 21194</strain>
    </source>
</reference>
<keyword evidence="4" id="KW-1185">Reference proteome</keyword>
<gene>
    <name evidence="3" type="ORF">SAMN06265218_10977</name>
</gene>
<keyword evidence="1 3" id="KW-0808">Transferase</keyword>
<evidence type="ECO:0000313" key="3">
    <source>
        <dbReference type="EMBL" id="SMO68615.1"/>
    </source>
</evidence>
<evidence type="ECO:0000256" key="1">
    <source>
        <dbReference type="ARBA" id="ARBA00022679"/>
    </source>
</evidence>
<dbReference type="GO" id="GO:0032259">
    <property type="term" value="P:methylation"/>
    <property type="evidence" value="ECO:0007669"/>
    <property type="project" value="UniProtKB-KW"/>
</dbReference>
<evidence type="ECO:0000313" key="4">
    <source>
        <dbReference type="Proteomes" id="UP000317593"/>
    </source>
</evidence>
<dbReference type="PANTHER" id="PTHR43861">
    <property type="entry name" value="TRANS-ACONITATE 2-METHYLTRANSFERASE-RELATED"/>
    <property type="match status" value="1"/>
</dbReference>
<keyword evidence="3" id="KW-0489">Methyltransferase</keyword>
<dbReference type="CDD" id="cd02440">
    <property type="entry name" value="AdoMet_MTases"/>
    <property type="match status" value="1"/>
</dbReference>
<feature type="domain" description="Methyltransferase" evidence="2">
    <location>
        <begin position="48"/>
        <end position="142"/>
    </location>
</feature>